<evidence type="ECO:0000256" key="1">
    <source>
        <dbReference type="SAM" id="MobiDB-lite"/>
    </source>
</evidence>
<comment type="caution">
    <text evidence="2">The sequence shown here is derived from an EMBL/GenBank/DDBJ whole genome shotgun (WGS) entry which is preliminary data.</text>
</comment>
<organism evidence="2 3">
    <name type="scientific">Flemingia macrophylla</name>
    <dbReference type="NCBI Taxonomy" id="520843"/>
    <lineage>
        <taxon>Eukaryota</taxon>
        <taxon>Viridiplantae</taxon>
        <taxon>Streptophyta</taxon>
        <taxon>Embryophyta</taxon>
        <taxon>Tracheophyta</taxon>
        <taxon>Spermatophyta</taxon>
        <taxon>Magnoliopsida</taxon>
        <taxon>eudicotyledons</taxon>
        <taxon>Gunneridae</taxon>
        <taxon>Pentapetalae</taxon>
        <taxon>rosids</taxon>
        <taxon>fabids</taxon>
        <taxon>Fabales</taxon>
        <taxon>Fabaceae</taxon>
        <taxon>Papilionoideae</taxon>
        <taxon>50 kb inversion clade</taxon>
        <taxon>NPAAA clade</taxon>
        <taxon>indigoferoid/millettioid clade</taxon>
        <taxon>Phaseoleae</taxon>
        <taxon>Flemingia</taxon>
    </lineage>
</organism>
<proteinExistence type="predicted"/>
<dbReference type="EMBL" id="JBGMDY010000011">
    <property type="protein sequence ID" value="KAL2317515.1"/>
    <property type="molecule type" value="Genomic_DNA"/>
</dbReference>
<dbReference type="Proteomes" id="UP001603857">
    <property type="component" value="Unassembled WGS sequence"/>
</dbReference>
<gene>
    <name evidence="2" type="ORF">Fmac_031391</name>
</gene>
<feature type="compositionally biased region" description="Basic and acidic residues" evidence="1">
    <location>
        <begin position="907"/>
        <end position="929"/>
    </location>
</feature>
<sequence>MAEPEPLLKVLKNERRGLLYKCPSHNATSRRRNFTGKKLDVYGGIEIKAKDLSSVFRNEFTRHNVDIRKNKLYEEDIGSLEDPTKQAVIFEPSKLNLVTCGTGLEKKEKKNKEDERKAQDDGQKGVELTNDDQKNETDLWTCELERQKRLESLIARRRARKHLKLQIVNGLIDMKSVVPSQIAPLFITRLNPFDSPKGFDGIEMPGSAPSALRSPFDIPYDPFEEKPILTGDSFDQELKNLLIEPRQEDLQPRESMLAYSRISRLQDKGNDDKPEQLISKEANESESKHSPPSSEGEKTTHEEDKKCEIGNMGDITVTTKSNSYHESQPDLIPVINVERAEVSEEVKEPRVPKPEVRVLNLPISSTSASKINDSLYESLSPPINKNQESMLTGDPISLTKSCSLASDLQVEISEVGSPTLTADENHETATTTDGESVIYDGDIDKDITSGSEDMWGASLHSREVRRVSEQDISEINNWKDISSPLSLQNIDEENAADDSMSSRSDIPDDTPTYAMSFDHNIFGNMKDFSTEKGAPRPFHSSVVPARWKRLMRLMDTRVSHSPHEMNSAKARSFKEIVQQELFNLSENSSNSQVINDGNNSTVSEQDNTHKSRGNEEPGTSDSVMQREATDEVSNNSSSSSSPRSVLSIAPKTIAGQVSGPAFNKETDQDVQQSNMKEITQEILNEGPLDSISQNIESHSSDLIHPQEQTCPPENSIQELNISNKMNDAKVCNKEDENNLQNDENNSDKFTPQVSQDASVEPLRPPKMMASEDISDKPREVFDDKVPLISLILESSLEIQEENEESSNEATTKPCVNAEATDTSSDEDFEGKHRDLNENGAIFSSCLSAGESDKLREIDKPKHSSEEVNYLQSESKKVVEYHMEKEKLDKDGISEVSPQPFATELTNSEDKEGDSEKMNKNEATDKKLNKNEIIVVSESVEETDHVTNIADTNDPKGLQLE</sequence>
<dbReference type="PANTHER" id="PTHR33870:SF25">
    <property type="entry name" value="PROTEIN, PUTATIVE-RELATED"/>
    <property type="match status" value="1"/>
</dbReference>
<feature type="region of interest" description="Disordered" evidence="1">
    <location>
        <begin position="280"/>
        <end position="312"/>
    </location>
</feature>
<name>A0ABD1L1Y2_9FABA</name>
<feature type="region of interest" description="Disordered" evidence="1">
    <location>
        <begin position="587"/>
        <end position="645"/>
    </location>
</feature>
<dbReference type="AlphaFoldDB" id="A0ABD1L1Y2"/>
<feature type="region of interest" description="Disordered" evidence="1">
    <location>
        <begin position="105"/>
        <end position="132"/>
    </location>
</feature>
<feature type="region of interest" description="Disordered" evidence="1">
    <location>
        <begin position="888"/>
        <end position="960"/>
    </location>
</feature>
<reference evidence="2 3" key="1">
    <citation type="submission" date="2024-08" db="EMBL/GenBank/DDBJ databases">
        <title>Insights into the chromosomal genome structure of Flemingia macrophylla.</title>
        <authorList>
            <person name="Ding Y."/>
            <person name="Zhao Y."/>
            <person name="Bi W."/>
            <person name="Wu M."/>
            <person name="Zhao G."/>
            <person name="Gong Y."/>
            <person name="Li W."/>
            <person name="Zhang P."/>
        </authorList>
    </citation>
    <scope>NUCLEOTIDE SEQUENCE [LARGE SCALE GENOMIC DNA]</scope>
    <source>
        <strain evidence="2">DYQJB</strain>
        <tissue evidence="2">Leaf</tissue>
    </source>
</reference>
<evidence type="ECO:0000313" key="2">
    <source>
        <dbReference type="EMBL" id="KAL2317515.1"/>
    </source>
</evidence>
<feature type="compositionally biased region" description="Basic and acidic residues" evidence="1">
    <location>
        <begin position="105"/>
        <end position="124"/>
    </location>
</feature>
<feature type="region of interest" description="Disordered" evidence="1">
    <location>
        <begin position="798"/>
        <end position="835"/>
    </location>
</feature>
<dbReference type="PANTHER" id="PTHR33870">
    <property type="entry name" value="CARDIOMYOPATHY-ASSOCIATED PROTEIN"/>
    <property type="match status" value="1"/>
</dbReference>
<feature type="region of interest" description="Disordered" evidence="1">
    <location>
        <begin position="737"/>
        <end position="763"/>
    </location>
</feature>
<feature type="compositionally biased region" description="Basic and acidic residues" evidence="1">
    <location>
        <begin position="281"/>
        <end position="308"/>
    </location>
</feature>
<feature type="compositionally biased region" description="Basic and acidic residues" evidence="1">
    <location>
        <begin position="606"/>
        <end position="615"/>
    </location>
</feature>
<evidence type="ECO:0000313" key="3">
    <source>
        <dbReference type="Proteomes" id="UP001603857"/>
    </source>
</evidence>
<feature type="compositionally biased region" description="Polar residues" evidence="1">
    <location>
        <begin position="592"/>
        <end position="605"/>
    </location>
</feature>
<accession>A0ABD1L1Y2</accession>
<keyword evidence="3" id="KW-1185">Reference proteome</keyword>
<feature type="compositionally biased region" description="Polar residues" evidence="1">
    <location>
        <begin position="748"/>
        <end position="757"/>
    </location>
</feature>
<protein>
    <submittedName>
        <fullName evidence="2">Uncharacterized protein</fullName>
    </submittedName>
</protein>